<dbReference type="InterPro" id="IPR043129">
    <property type="entry name" value="ATPase_NBD"/>
</dbReference>
<dbReference type="Proteomes" id="UP001497522">
    <property type="component" value="Chromosome 11"/>
</dbReference>
<feature type="compositionally biased region" description="Basic and acidic residues" evidence="1">
    <location>
        <begin position="193"/>
        <end position="209"/>
    </location>
</feature>
<evidence type="ECO:0000313" key="2">
    <source>
        <dbReference type="EMBL" id="CAK9860358.1"/>
    </source>
</evidence>
<keyword evidence="3" id="KW-1185">Reference proteome</keyword>
<evidence type="ECO:0000313" key="3">
    <source>
        <dbReference type="Proteomes" id="UP001497522"/>
    </source>
</evidence>
<dbReference type="PANTHER" id="PTHR14187:SF5">
    <property type="entry name" value="HEAT SHOCK 70 KDA PROTEIN 12A"/>
    <property type="match status" value="1"/>
</dbReference>
<organism evidence="2 3">
    <name type="scientific">Sphagnum jensenii</name>
    <dbReference type="NCBI Taxonomy" id="128206"/>
    <lineage>
        <taxon>Eukaryota</taxon>
        <taxon>Viridiplantae</taxon>
        <taxon>Streptophyta</taxon>
        <taxon>Embryophyta</taxon>
        <taxon>Bryophyta</taxon>
        <taxon>Sphagnophytina</taxon>
        <taxon>Sphagnopsida</taxon>
        <taxon>Sphagnales</taxon>
        <taxon>Sphagnaceae</taxon>
        <taxon>Sphagnum</taxon>
    </lineage>
</organism>
<protein>
    <submittedName>
        <fullName evidence="2">Uncharacterized protein</fullName>
    </submittedName>
</protein>
<name>A0ABP1ACU3_9BRYO</name>
<dbReference type="Gene3D" id="3.90.640.10">
    <property type="entry name" value="Actin, Chain A, domain 4"/>
    <property type="match status" value="1"/>
</dbReference>
<dbReference type="SUPFAM" id="SSF53067">
    <property type="entry name" value="Actin-like ATPase domain"/>
    <property type="match status" value="1"/>
</dbReference>
<dbReference type="PANTHER" id="PTHR14187">
    <property type="entry name" value="ALPHA KINASE/ELONGATION FACTOR 2 KINASE"/>
    <property type="match status" value="1"/>
</dbReference>
<evidence type="ECO:0000256" key="1">
    <source>
        <dbReference type="SAM" id="MobiDB-lite"/>
    </source>
</evidence>
<accession>A0ABP1ACU3</accession>
<feature type="region of interest" description="Disordered" evidence="1">
    <location>
        <begin position="191"/>
        <end position="219"/>
    </location>
</feature>
<dbReference type="EMBL" id="OZ023712">
    <property type="protein sequence ID" value="CAK9860358.1"/>
    <property type="molecule type" value="Genomic_DNA"/>
</dbReference>
<gene>
    <name evidence="2" type="ORF">CSSPJE1EN2_LOCUS3353</name>
</gene>
<sequence>MTTDQDAAGPSPASDPSSTLNLTRVVNDFLREIGEFIMEHLRGKYGLLQSGSGVDGSSLPPIIVFEPEAASIYCQEQCKHVNLRAGDKFLVADIGGGTTDIVVQAKVDNSNYSMKVREVSRSSGGLWGGTHVDRSFVSFLSNKIGCLRSFLAQNPGTVKNLLGWWEGTKASFDDSEYYSAELSLPGKLASAWQEHDRQQKQRNSEDRSKNSSCGPDASDELELSCADMKTIFDPVVERIIELIRAQMAQTSDIKLMMVVGGFSASPYLMKRVRDTFIHQVEEVISPPDPGSAVCQGAVALAINKESIVSRIARKTYSIKFMQRFRAGLDPLEHIVWVEGIAKCMNKLDIFVQERSEVEVDYCV</sequence>
<dbReference type="Gene3D" id="3.30.420.40">
    <property type="match status" value="2"/>
</dbReference>
<proteinExistence type="predicted"/>
<reference evidence="2" key="1">
    <citation type="submission" date="2024-03" db="EMBL/GenBank/DDBJ databases">
        <authorList>
            <consortium name="ELIXIR-Norway"/>
            <consortium name="Elixir Norway"/>
        </authorList>
    </citation>
    <scope>NUCLEOTIDE SEQUENCE</scope>
</reference>